<dbReference type="InterPro" id="IPR027417">
    <property type="entry name" value="P-loop_NTPase"/>
</dbReference>
<dbReference type="PROSITE" id="PS50929">
    <property type="entry name" value="ABC_TM1F"/>
    <property type="match status" value="2"/>
</dbReference>
<dbReference type="VEuPathDB" id="FungiDB:TREMEDRAFT_27765"/>
<reference evidence="13 14" key="1">
    <citation type="submission" date="2016-06" db="EMBL/GenBank/DDBJ databases">
        <title>Evolution of pathogenesis and genome organization in the Tremellales.</title>
        <authorList>
            <person name="Cuomo C."/>
            <person name="Litvintseva A."/>
            <person name="Heitman J."/>
            <person name="Chen Y."/>
            <person name="Sun S."/>
            <person name="Springer D."/>
            <person name="Dromer F."/>
            <person name="Young S."/>
            <person name="Zeng Q."/>
            <person name="Chapman S."/>
            <person name="Gujja S."/>
            <person name="Saif S."/>
            <person name="Birren B."/>
        </authorList>
    </citation>
    <scope>NUCLEOTIDE SEQUENCE [LARGE SCALE GENOMIC DNA]</scope>
    <source>
        <strain evidence="13 14">ATCC 28783</strain>
    </source>
</reference>
<keyword evidence="4" id="KW-0677">Repeat</keyword>
<evidence type="ECO:0000256" key="7">
    <source>
        <dbReference type="ARBA" id="ARBA00022989"/>
    </source>
</evidence>
<feature type="compositionally biased region" description="Basic and acidic residues" evidence="9">
    <location>
        <begin position="842"/>
        <end position="866"/>
    </location>
</feature>
<sequence length="1312" mass="145297">MPILFYKPTPPPPGVFKGLPLPQKEASWISRLFFHWITPILKVGYARPIEPDDLWSLTEDLQCKQIADRLEGHFMDRMPPSLRPAHLRPPGDTVEKDADVESLATGPTIFIEPPSHNTLIGEDGIEVLQGEMSSEEQRLGDLGVFSPDAGLSRASLVETLQARRRSSVPSTHPNMRRNRSRRPSEAALQVYAENVNKYGKKTAKKISEGKLAIENGKKYDMSLWKSIYLTLWPKWWMAVALNGAGGALRICAPLITRLLIEQLILAHAYHLASVSGQSTADLERPKSLGYGIGLAFIMFLMQIVSAGFLYVEMQAALSMGCTTRAAMVDVISRKSMRLSPKARLEMTNGRITQMVTADASYLDWVLPATVDLPVQPVIILVGIGLLIYTLGYSALVGLGVLFIAAPSQGFMFKKLLSYRKSQEKLVDSRVRLLTETINNIRAVKLYAYEKLFLDKVSAIRKREHARLKKFGFVRSAVWATFDLAPVLAAVLTFITYGATGHSLNPAIIFSGLQMFSVLKQPISQLPMILSSVMDALVALGRISQLLKSEDLPHDLHIDPHAKYSIEVVGDFQFESASPPDQGKKDDHSKASKAKKSKWPFSRNTTPEPDEKEEEQEQIPFSLIGMDLKVPQGALVCVVGRVGTGKTALLLSMLNEMRQKRGHVKFGGPVGYVPQHAWVQSGTIRDNITFASKPEDVCPDRVNSVIDACCLRPDVEMWADGDQTQIGEKGITLSGGQRQRVCIARAAYDTGSIVLLDDPLSAVDAQVGLHLLHNCILNGPLADRTRILVTHHLDVLPHADLILVMDRAENNVGRVVQQGTYTELCATPGIFRTLIDEFGSANHKSEHPQTEDQVQDKDDSQNKDKSNNEQNDSNKAPGGTAKFMLDEERQIGSVGWAVYRDYLRATGSWLWPVLAGFLLLGEQGALVSTTLVLGFWSEQIFTGWTEGDYMALYAAVGCSVAFFTWSTGFTMILGGISASYHMFNQAWYSVMRSPTSWHDRTPVNLVLAHLSDIQMLDDRMAPLWYNFLSSALSVVGTFALIIYTYPYLGLAFIPLLFFFYLCASYYRKTSRELKRLDSLLRSHVYSAVGEQLAGLTVIRAFGQQTNFQHRLQSSIDGQNRAYILSITLQRWLAVRLVVCSQGLVLLIAIFGVAFRNTVNASKFGVVLTYAASTASILNSLVPLFATCEGEMNNVERVQHYMRLETEADPVLPTDPSPEDPWPSMGKVEFKDVQLRYRPDLPLVLKHTNFIIKAGERVGIIGRTGAGKSSIAQALFRTVELCGGLIEIDGKDCKQLGLETVAGWVELDGGLVEV</sequence>
<dbReference type="STRING" id="5217.A0A4Q1BUN7"/>
<feature type="compositionally biased region" description="Acidic residues" evidence="9">
    <location>
        <begin position="607"/>
        <end position="616"/>
    </location>
</feature>
<evidence type="ECO:0000256" key="8">
    <source>
        <dbReference type="ARBA" id="ARBA00023136"/>
    </source>
</evidence>
<feature type="region of interest" description="Disordered" evidence="9">
    <location>
        <begin position="841"/>
        <end position="879"/>
    </location>
</feature>
<protein>
    <recommendedName>
        <fullName evidence="15">Cadmium ion transporter</fullName>
    </recommendedName>
</protein>
<feature type="transmembrane region" description="Helical" evidence="10">
    <location>
        <begin position="1022"/>
        <end position="1041"/>
    </location>
</feature>
<dbReference type="FunFam" id="3.40.50.300:FF:000997">
    <property type="entry name" value="Multidrug resistance-associated protein 1"/>
    <property type="match status" value="1"/>
</dbReference>
<name>A0A4Q1BUN7_TREME</name>
<evidence type="ECO:0000256" key="3">
    <source>
        <dbReference type="ARBA" id="ARBA00022692"/>
    </source>
</evidence>
<dbReference type="Gene3D" id="1.20.1560.10">
    <property type="entry name" value="ABC transporter type 1, transmembrane domain"/>
    <property type="match status" value="2"/>
</dbReference>
<dbReference type="Gene3D" id="3.40.50.300">
    <property type="entry name" value="P-loop containing nucleotide triphosphate hydrolases"/>
    <property type="match status" value="2"/>
</dbReference>
<dbReference type="EMBL" id="SDIL01000005">
    <property type="protein sequence ID" value="RXK41844.1"/>
    <property type="molecule type" value="Genomic_DNA"/>
</dbReference>
<feature type="transmembrane region" description="Helical" evidence="10">
    <location>
        <begin position="1047"/>
        <end position="1065"/>
    </location>
</feature>
<dbReference type="VEuPathDB" id="FungiDB:TREMEDRAFT_32323"/>
<dbReference type="GO" id="GO:0016887">
    <property type="term" value="F:ATP hydrolysis activity"/>
    <property type="evidence" value="ECO:0007669"/>
    <property type="project" value="InterPro"/>
</dbReference>
<dbReference type="CDD" id="cd18606">
    <property type="entry name" value="ABC_6TM_YOR1_D2_like"/>
    <property type="match status" value="1"/>
</dbReference>
<feature type="transmembrane region" description="Helical" evidence="10">
    <location>
        <begin position="476"/>
        <end position="496"/>
    </location>
</feature>
<feature type="region of interest" description="Disordered" evidence="9">
    <location>
        <begin position="575"/>
        <end position="616"/>
    </location>
</feature>
<feature type="domain" description="ABC transmembrane type-1" evidence="12">
    <location>
        <begin position="236"/>
        <end position="534"/>
    </location>
</feature>
<keyword evidence="6" id="KW-0067">ATP-binding</keyword>
<dbReference type="GO" id="GO:0140359">
    <property type="term" value="F:ABC-type transporter activity"/>
    <property type="evidence" value="ECO:0007669"/>
    <property type="project" value="InterPro"/>
</dbReference>
<evidence type="ECO:0000256" key="10">
    <source>
        <dbReference type="SAM" id="Phobius"/>
    </source>
</evidence>
<evidence type="ECO:0000256" key="5">
    <source>
        <dbReference type="ARBA" id="ARBA00022741"/>
    </source>
</evidence>
<dbReference type="InterPro" id="IPR017871">
    <property type="entry name" value="ABC_transporter-like_CS"/>
</dbReference>
<keyword evidence="8 10" id="KW-0472">Membrane</keyword>
<evidence type="ECO:0000256" key="2">
    <source>
        <dbReference type="ARBA" id="ARBA00022448"/>
    </source>
</evidence>
<feature type="region of interest" description="Disordered" evidence="9">
    <location>
        <begin position="163"/>
        <end position="184"/>
    </location>
</feature>
<keyword evidence="14" id="KW-1185">Reference proteome</keyword>
<keyword evidence="3 10" id="KW-0812">Transmembrane</keyword>
<evidence type="ECO:0000313" key="13">
    <source>
        <dbReference type="EMBL" id="RXK41844.1"/>
    </source>
</evidence>
<dbReference type="FunFam" id="1.20.1560.10:FF:000013">
    <property type="entry name" value="ABC transporter C family member 2"/>
    <property type="match status" value="1"/>
</dbReference>
<organism evidence="13 14">
    <name type="scientific">Tremella mesenterica</name>
    <name type="common">Jelly fungus</name>
    <dbReference type="NCBI Taxonomy" id="5217"/>
    <lineage>
        <taxon>Eukaryota</taxon>
        <taxon>Fungi</taxon>
        <taxon>Dikarya</taxon>
        <taxon>Basidiomycota</taxon>
        <taxon>Agaricomycotina</taxon>
        <taxon>Tremellomycetes</taxon>
        <taxon>Tremellales</taxon>
        <taxon>Tremellaceae</taxon>
        <taxon>Tremella</taxon>
    </lineage>
</organism>
<keyword evidence="7 10" id="KW-1133">Transmembrane helix</keyword>
<feature type="transmembrane region" description="Helical" evidence="10">
    <location>
        <begin position="908"/>
        <end position="936"/>
    </location>
</feature>
<dbReference type="SMART" id="SM00382">
    <property type="entry name" value="AAA"/>
    <property type="match status" value="1"/>
</dbReference>
<feature type="transmembrane region" description="Helical" evidence="10">
    <location>
        <begin position="1131"/>
        <end position="1153"/>
    </location>
</feature>
<dbReference type="PANTHER" id="PTHR24223:SF415">
    <property type="entry name" value="FI20190P1"/>
    <property type="match status" value="1"/>
</dbReference>
<evidence type="ECO:0000313" key="14">
    <source>
        <dbReference type="Proteomes" id="UP000289152"/>
    </source>
</evidence>
<dbReference type="OrthoDB" id="2563870at2759"/>
<dbReference type="InterPro" id="IPR050173">
    <property type="entry name" value="ABC_transporter_C-like"/>
</dbReference>
<feature type="transmembrane region" description="Helical" evidence="10">
    <location>
        <begin position="377"/>
        <end position="404"/>
    </location>
</feature>
<dbReference type="PANTHER" id="PTHR24223">
    <property type="entry name" value="ATP-BINDING CASSETTE SUB-FAMILY C"/>
    <property type="match status" value="1"/>
</dbReference>
<dbReference type="PROSITE" id="PS50893">
    <property type="entry name" value="ABC_TRANSPORTER_2"/>
    <property type="match status" value="1"/>
</dbReference>
<keyword evidence="5" id="KW-0547">Nucleotide-binding</keyword>
<comment type="caution">
    <text evidence="13">The sequence shown here is derived from an EMBL/GenBank/DDBJ whole genome shotgun (WGS) entry which is preliminary data.</text>
</comment>
<dbReference type="GO" id="GO:0005524">
    <property type="term" value="F:ATP binding"/>
    <property type="evidence" value="ECO:0007669"/>
    <property type="project" value="UniProtKB-KW"/>
</dbReference>
<dbReference type="CDD" id="cd18597">
    <property type="entry name" value="ABC_6TM_YOR1_D1_like"/>
    <property type="match status" value="1"/>
</dbReference>
<dbReference type="InParanoid" id="A0A4Q1BUN7"/>
<evidence type="ECO:0008006" key="15">
    <source>
        <dbReference type="Google" id="ProtNLM"/>
    </source>
</evidence>
<dbReference type="InterPro" id="IPR036640">
    <property type="entry name" value="ABC1_TM_sf"/>
</dbReference>
<evidence type="ECO:0000259" key="11">
    <source>
        <dbReference type="PROSITE" id="PS50893"/>
    </source>
</evidence>
<evidence type="ECO:0000256" key="6">
    <source>
        <dbReference type="ARBA" id="ARBA00022840"/>
    </source>
</evidence>
<dbReference type="GO" id="GO:0016020">
    <property type="term" value="C:membrane"/>
    <property type="evidence" value="ECO:0007669"/>
    <property type="project" value="UniProtKB-SubCell"/>
</dbReference>
<dbReference type="Proteomes" id="UP000289152">
    <property type="component" value="Unassembled WGS sequence"/>
</dbReference>
<accession>A0A4Q1BUN7</accession>
<gene>
    <name evidence="13" type="ORF">M231_00843</name>
</gene>
<dbReference type="CDD" id="cd03250">
    <property type="entry name" value="ABCC_MRP_domain1"/>
    <property type="match status" value="1"/>
</dbReference>
<dbReference type="SUPFAM" id="SSF52540">
    <property type="entry name" value="P-loop containing nucleoside triphosphate hydrolases"/>
    <property type="match status" value="2"/>
</dbReference>
<comment type="subcellular location">
    <subcellularLocation>
        <location evidence="1">Membrane</location>
        <topology evidence="1">Multi-pass membrane protein</topology>
    </subcellularLocation>
</comment>
<dbReference type="InterPro" id="IPR011527">
    <property type="entry name" value="ABC1_TM_dom"/>
</dbReference>
<dbReference type="Pfam" id="PF00005">
    <property type="entry name" value="ABC_tran"/>
    <property type="match status" value="2"/>
</dbReference>
<feature type="transmembrane region" description="Helical" evidence="10">
    <location>
        <begin position="288"/>
        <end position="310"/>
    </location>
</feature>
<proteinExistence type="predicted"/>
<evidence type="ECO:0000259" key="12">
    <source>
        <dbReference type="PROSITE" id="PS50929"/>
    </source>
</evidence>
<feature type="domain" description="ABC transmembrane type-1" evidence="12">
    <location>
        <begin position="912"/>
        <end position="1188"/>
    </location>
</feature>
<dbReference type="PROSITE" id="PS00211">
    <property type="entry name" value="ABC_TRANSPORTER_1"/>
    <property type="match status" value="1"/>
</dbReference>
<dbReference type="SUPFAM" id="SSF90123">
    <property type="entry name" value="ABC transporter transmembrane region"/>
    <property type="match status" value="2"/>
</dbReference>
<feature type="domain" description="ABC transporter" evidence="11">
    <location>
        <begin position="605"/>
        <end position="831"/>
    </location>
</feature>
<evidence type="ECO:0000256" key="9">
    <source>
        <dbReference type="SAM" id="MobiDB-lite"/>
    </source>
</evidence>
<dbReference type="InterPro" id="IPR003439">
    <property type="entry name" value="ABC_transporter-like_ATP-bd"/>
</dbReference>
<feature type="transmembrane region" description="Helical" evidence="10">
    <location>
        <begin position="948"/>
        <end position="972"/>
    </location>
</feature>
<evidence type="ECO:0000256" key="1">
    <source>
        <dbReference type="ARBA" id="ARBA00004141"/>
    </source>
</evidence>
<dbReference type="Pfam" id="PF00664">
    <property type="entry name" value="ABC_membrane"/>
    <property type="match status" value="2"/>
</dbReference>
<dbReference type="InterPro" id="IPR003593">
    <property type="entry name" value="AAA+_ATPase"/>
</dbReference>
<evidence type="ECO:0000256" key="4">
    <source>
        <dbReference type="ARBA" id="ARBA00022737"/>
    </source>
</evidence>
<feature type="transmembrane region" description="Helical" evidence="10">
    <location>
        <begin position="1165"/>
        <end position="1185"/>
    </location>
</feature>
<keyword evidence="2" id="KW-0813">Transport</keyword>